<dbReference type="Gene3D" id="3.90.20.20">
    <property type="match status" value="1"/>
</dbReference>
<evidence type="ECO:0000256" key="3">
    <source>
        <dbReference type="HAMAP-Rule" id="MF_01151"/>
    </source>
</evidence>
<dbReference type="CDD" id="cd00446">
    <property type="entry name" value="GrpE"/>
    <property type="match status" value="1"/>
</dbReference>
<gene>
    <name evidence="3 7" type="primary">grpE</name>
    <name evidence="7" type="ORF">ACFPTR_12915</name>
</gene>
<evidence type="ECO:0000313" key="8">
    <source>
        <dbReference type="Proteomes" id="UP001596143"/>
    </source>
</evidence>
<dbReference type="Gene3D" id="2.30.22.10">
    <property type="entry name" value="Head domain of nucleotide exchange factor GrpE"/>
    <property type="match status" value="1"/>
</dbReference>
<feature type="region of interest" description="Disordered" evidence="6">
    <location>
        <begin position="1"/>
        <end position="77"/>
    </location>
</feature>
<comment type="subunit">
    <text evidence="3">Homodimer.</text>
</comment>
<dbReference type="PANTHER" id="PTHR21237">
    <property type="entry name" value="GRPE PROTEIN"/>
    <property type="match status" value="1"/>
</dbReference>
<dbReference type="PROSITE" id="PS01071">
    <property type="entry name" value="GRPE"/>
    <property type="match status" value="1"/>
</dbReference>
<organism evidence="7 8">
    <name type="scientific">Aliibacillus thermotolerans</name>
    <dbReference type="NCBI Taxonomy" id="1834418"/>
    <lineage>
        <taxon>Bacteria</taxon>
        <taxon>Bacillati</taxon>
        <taxon>Bacillota</taxon>
        <taxon>Bacilli</taxon>
        <taxon>Bacillales</taxon>
        <taxon>Bacillaceae</taxon>
        <taxon>Aliibacillus</taxon>
    </lineage>
</organism>
<feature type="compositionally biased region" description="Basic and acidic residues" evidence="6">
    <location>
        <begin position="1"/>
        <end position="17"/>
    </location>
</feature>
<dbReference type="InterPro" id="IPR009012">
    <property type="entry name" value="GrpE_head"/>
</dbReference>
<protein>
    <recommendedName>
        <fullName evidence="3 4">Protein GrpE</fullName>
    </recommendedName>
    <alternativeName>
        <fullName evidence="3">HSP-70 cofactor</fullName>
    </alternativeName>
</protein>
<proteinExistence type="inferred from homology"/>
<reference evidence="8" key="1">
    <citation type="journal article" date="2019" name="Int. J. Syst. Evol. Microbiol.">
        <title>The Global Catalogue of Microorganisms (GCM) 10K type strain sequencing project: providing services to taxonomists for standard genome sequencing and annotation.</title>
        <authorList>
            <consortium name="The Broad Institute Genomics Platform"/>
            <consortium name="The Broad Institute Genome Sequencing Center for Infectious Disease"/>
            <person name="Wu L."/>
            <person name="Ma J."/>
        </authorList>
    </citation>
    <scope>NUCLEOTIDE SEQUENCE [LARGE SCALE GENOMIC DNA]</scope>
    <source>
        <strain evidence="8">CGMCC 1.15790</strain>
    </source>
</reference>
<feature type="compositionally biased region" description="Basic and acidic residues" evidence="6">
    <location>
        <begin position="39"/>
        <end position="52"/>
    </location>
</feature>
<comment type="similarity">
    <text evidence="1 3 5">Belongs to the GrpE family.</text>
</comment>
<keyword evidence="3" id="KW-0963">Cytoplasm</keyword>
<dbReference type="HAMAP" id="MF_01151">
    <property type="entry name" value="GrpE"/>
    <property type="match status" value="1"/>
</dbReference>
<keyword evidence="3 4" id="KW-0346">Stress response</keyword>
<evidence type="ECO:0000313" key="7">
    <source>
        <dbReference type="EMBL" id="MFC5629749.1"/>
    </source>
</evidence>
<accession>A0ABW0UAC5</accession>
<dbReference type="RefSeq" id="WP_270898143.1">
    <property type="nucleotide sequence ID" value="NZ_JBHSPF010000068.1"/>
</dbReference>
<evidence type="ECO:0000256" key="2">
    <source>
        <dbReference type="ARBA" id="ARBA00023186"/>
    </source>
</evidence>
<dbReference type="SUPFAM" id="SSF51064">
    <property type="entry name" value="Head domain of nucleotide exchange factor GrpE"/>
    <property type="match status" value="1"/>
</dbReference>
<evidence type="ECO:0000256" key="1">
    <source>
        <dbReference type="ARBA" id="ARBA00009054"/>
    </source>
</evidence>
<sequence length="215" mass="24962">MSDENKQTEETKVLNDEHQEEEVNENKQEEVVAEEEQTTETHPEEIEDRTENSEEESEKETETNAHEEEIASLTKEVDEWKNRYLRAQADMENLRRRTKEEKEKALKYSTQSLMEALLPVIDNFERALNIEAKSEEASSILEGVHMVYEQLLSALEKEGMEVIPAKGEIFDPHVHQAVMQVEEEEFASGEIVEELQKGYKLKDRVLRPSMVKVNA</sequence>
<evidence type="ECO:0000256" key="4">
    <source>
        <dbReference type="RuleBase" id="RU000639"/>
    </source>
</evidence>
<feature type="compositionally biased region" description="Basic and acidic residues" evidence="6">
    <location>
        <begin position="60"/>
        <end position="77"/>
    </location>
</feature>
<evidence type="ECO:0000256" key="6">
    <source>
        <dbReference type="SAM" id="MobiDB-lite"/>
    </source>
</evidence>
<evidence type="ECO:0000256" key="5">
    <source>
        <dbReference type="RuleBase" id="RU004478"/>
    </source>
</evidence>
<comment type="subcellular location">
    <subcellularLocation>
        <location evidence="3">Cytoplasm</location>
    </subcellularLocation>
</comment>
<dbReference type="InterPro" id="IPR000740">
    <property type="entry name" value="GrpE"/>
</dbReference>
<dbReference type="SUPFAM" id="SSF58014">
    <property type="entry name" value="Coiled-coil domain of nucleotide exchange factor GrpE"/>
    <property type="match status" value="1"/>
</dbReference>
<dbReference type="NCBIfam" id="NF010738">
    <property type="entry name" value="PRK14140.1"/>
    <property type="match status" value="1"/>
</dbReference>
<dbReference type="Proteomes" id="UP001596143">
    <property type="component" value="Unassembled WGS sequence"/>
</dbReference>
<dbReference type="InterPro" id="IPR013805">
    <property type="entry name" value="GrpE_CC"/>
</dbReference>
<comment type="function">
    <text evidence="3 4">Participates actively in the response to hyperosmotic and heat shock by preventing the aggregation of stress-denatured proteins, in association with DnaK and GrpE. It is the nucleotide exchange factor for DnaK and may function as a thermosensor. Unfolded proteins bind initially to DnaJ; upon interaction with the DnaJ-bound protein, DnaK hydrolyzes its bound ATP, resulting in the formation of a stable complex. GrpE releases ADP from DnaK; ATP binding to DnaK triggers the release of the substrate protein, thus completing the reaction cycle. Several rounds of ATP-dependent interactions between DnaJ, DnaK and GrpE are required for fully efficient folding.</text>
</comment>
<dbReference type="PANTHER" id="PTHR21237:SF23">
    <property type="entry name" value="GRPE PROTEIN HOMOLOG, MITOCHONDRIAL"/>
    <property type="match status" value="1"/>
</dbReference>
<comment type="caution">
    <text evidence="7">The sequence shown here is derived from an EMBL/GenBank/DDBJ whole genome shotgun (WGS) entry which is preliminary data.</text>
</comment>
<keyword evidence="2 3" id="KW-0143">Chaperone</keyword>
<dbReference type="EMBL" id="JBHSPF010000068">
    <property type="protein sequence ID" value="MFC5629749.1"/>
    <property type="molecule type" value="Genomic_DNA"/>
</dbReference>
<dbReference type="Pfam" id="PF01025">
    <property type="entry name" value="GrpE"/>
    <property type="match status" value="1"/>
</dbReference>
<name>A0ABW0UAC5_9BACI</name>
<keyword evidence="8" id="KW-1185">Reference proteome</keyword>
<dbReference type="PRINTS" id="PR00773">
    <property type="entry name" value="GRPEPROTEIN"/>
</dbReference>